<gene>
    <name evidence="1" type="ORF">CSCA_4917</name>
</gene>
<dbReference type="STRING" id="1548.CSCA_4917"/>
<name>A0A0E3JS18_CLOSL</name>
<dbReference type="RefSeq" id="WP_029162369.1">
    <property type="nucleotide sequence ID" value="NZ_CP009933.1"/>
</dbReference>
<dbReference type="EMBL" id="CP009933">
    <property type="protein sequence ID" value="AKA72042.1"/>
    <property type="molecule type" value="Genomic_DNA"/>
</dbReference>
<dbReference type="KEGG" id="csq:CSCA_4917"/>
<dbReference type="HOGENOM" id="CLU_137818_0_0_9"/>
<dbReference type="Proteomes" id="UP000033115">
    <property type="component" value="Chromosome"/>
</dbReference>
<accession>A0A0E3JS18</accession>
<evidence type="ECO:0008006" key="3">
    <source>
        <dbReference type="Google" id="ProtNLM"/>
    </source>
</evidence>
<proteinExistence type="predicted"/>
<protein>
    <recommendedName>
        <fullName evidence="3">DUF3888 domain-containing protein</fullName>
    </recommendedName>
</protein>
<sequence>MKKIAFVLCFLISIINIPFSCYAYENIDKILFISQPYKSPEQSREKLYQDIFISLLMPEIQKSVDDYYKEFFTDTPLVAPYDITILKAERPNGYRTFVFLLKIEIYPYIGAHNTVGIDHITIRTDGSGNVKVEKFEHIESSYLPSDYHNILKKKYGENTVLGS</sequence>
<organism evidence="1 2">
    <name type="scientific">Clostridium scatologenes</name>
    <dbReference type="NCBI Taxonomy" id="1548"/>
    <lineage>
        <taxon>Bacteria</taxon>
        <taxon>Bacillati</taxon>
        <taxon>Bacillota</taxon>
        <taxon>Clostridia</taxon>
        <taxon>Eubacteriales</taxon>
        <taxon>Clostridiaceae</taxon>
        <taxon>Clostridium</taxon>
    </lineage>
</organism>
<evidence type="ECO:0000313" key="1">
    <source>
        <dbReference type="EMBL" id="AKA72042.1"/>
    </source>
</evidence>
<evidence type="ECO:0000313" key="2">
    <source>
        <dbReference type="Proteomes" id="UP000033115"/>
    </source>
</evidence>
<reference evidence="1 2" key="1">
    <citation type="journal article" date="2015" name="J. Biotechnol.">
        <title>Complete genome sequence of a malodorant-producing acetogen, Clostridium scatologenes ATCC 25775(T).</title>
        <authorList>
            <person name="Zhu Z."/>
            <person name="Guo T."/>
            <person name="Zheng H."/>
            <person name="Song T."/>
            <person name="Ouyang P."/>
            <person name="Xie J."/>
        </authorList>
    </citation>
    <scope>NUCLEOTIDE SEQUENCE [LARGE SCALE GENOMIC DNA]</scope>
    <source>
        <strain evidence="1 2">ATCC 25775</strain>
    </source>
</reference>
<dbReference type="AlphaFoldDB" id="A0A0E3JS18"/>
<dbReference type="InterPro" id="IPR024984">
    <property type="entry name" value="DUF3888"/>
</dbReference>
<keyword evidence="2" id="KW-1185">Reference proteome</keyword>
<dbReference type="Pfam" id="PF13027">
    <property type="entry name" value="DUF3888"/>
    <property type="match status" value="1"/>
</dbReference>